<dbReference type="InterPro" id="IPR050437">
    <property type="entry name" value="Ribos_protein_bS1-like"/>
</dbReference>
<proteinExistence type="predicted"/>
<accession>A0ABS6THD5</accession>
<protein>
    <submittedName>
        <fullName evidence="2">S1 RNA-binding domain-containing protein</fullName>
    </submittedName>
</protein>
<name>A0ABS6THD5_9ENTE</name>
<evidence type="ECO:0000259" key="1">
    <source>
        <dbReference type="PROSITE" id="PS50126"/>
    </source>
</evidence>
<evidence type="ECO:0000313" key="2">
    <source>
        <dbReference type="EMBL" id="MBV7392293.1"/>
    </source>
</evidence>
<keyword evidence="3" id="KW-1185">Reference proteome</keyword>
<dbReference type="NCBIfam" id="NF040579">
    <property type="entry name" value="S1_dom_CvfD"/>
    <property type="match status" value="1"/>
</dbReference>
<organism evidence="2 3">
    <name type="scientific">Enterococcus alishanensis</name>
    <dbReference type="NCBI Taxonomy" id="1303817"/>
    <lineage>
        <taxon>Bacteria</taxon>
        <taxon>Bacillati</taxon>
        <taxon>Bacillota</taxon>
        <taxon>Bacilli</taxon>
        <taxon>Lactobacillales</taxon>
        <taxon>Enterococcaceae</taxon>
        <taxon>Enterococcus</taxon>
    </lineage>
</organism>
<dbReference type="Proteomes" id="UP000774130">
    <property type="component" value="Unassembled WGS sequence"/>
</dbReference>
<dbReference type="RefSeq" id="WP_218327507.1">
    <property type="nucleotide sequence ID" value="NZ_JAHUZB010000010.1"/>
</dbReference>
<evidence type="ECO:0000313" key="3">
    <source>
        <dbReference type="Proteomes" id="UP000774130"/>
    </source>
</evidence>
<dbReference type="PROSITE" id="PS50126">
    <property type="entry name" value="S1"/>
    <property type="match status" value="1"/>
</dbReference>
<comment type="caution">
    <text evidence="2">The sequence shown here is derived from an EMBL/GenBank/DDBJ whole genome shotgun (WGS) entry which is preliminary data.</text>
</comment>
<dbReference type="InterPro" id="IPR003029">
    <property type="entry name" value="S1_domain"/>
</dbReference>
<dbReference type="SMART" id="SM00316">
    <property type="entry name" value="S1"/>
    <property type="match status" value="1"/>
</dbReference>
<dbReference type="EMBL" id="JAHUZB010000010">
    <property type="protein sequence ID" value="MBV7392293.1"/>
    <property type="molecule type" value="Genomic_DNA"/>
</dbReference>
<feature type="domain" description="S1 motif" evidence="1">
    <location>
        <begin position="6"/>
        <end position="75"/>
    </location>
</feature>
<dbReference type="PANTHER" id="PTHR10724">
    <property type="entry name" value="30S RIBOSOMAL PROTEIN S1"/>
    <property type="match status" value="1"/>
</dbReference>
<dbReference type="Pfam" id="PF00575">
    <property type="entry name" value="S1"/>
    <property type="match status" value="1"/>
</dbReference>
<gene>
    <name evidence="2" type="ORF">KUA55_16540</name>
</gene>
<reference evidence="2 3" key="1">
    <citation type="submission" date="2021-06" db="EMBL/GenBank/DDBJ databases">
        <title>Enterococcus alishanensis sp. nov., a novel lactic acid bacterium isolated from fresh coffee beans.</title>
        <authorList>
            <person name="Chen Y.-S."/>
        </authorList>
    </citation>
    <scope>NUCLEOTIDE SEQUENCE [LARGE SCALE GENOMIC DNA]</scope>
    <source>
        <strain evidence="2 3">ALS3</strain>
    </source>
</reference>
<sequence>MSYKIGQVIKGKITGIQPYGAFVSLDDQTQGLIHVSEIQSGYTKNIHQYLNVGETVKVQIIDIDEYTEKISLSLRTLMTHPAPPSLHRKRYFTNRNKHIGFRSLAENMPIWTKETYEALQENAAAKIKDGNQ</sequence>